<dbReference type="SUPFAM" id="SSF103473">
    <property type="entry name" value="MFS general substrate transporter"/>
    <property type="match status" value="1"/>
</dbReference>
<dbReference type="InterPro" id="IPR020846">
    <property type="entry name" value="MFS_dom"/>
</dbReference>
<name>A0A136J627_9PEZI</name>
<keyword evidence="4" id="KW-0812">Transmembrane</keyword>
<dbReference type="AlphaFoldDB" id="A0A136J627"/>
<dbReference type="Pfam" id="PF07690">
    <property type="entry name" value="MFS_1"/>
    <property type="match status" value="1"/>
</dbReference>
<feature type="transmembrane region" description="Helical" evidence="4">
    <location>
        <begin position="160"/>
        <end position="183"/>
    </location>
</feature>
<dbReference type="GO" id="GO:0022857">
    <property type="term" value="F:transmembrane transporter activity"/>
    <property type="evidence" value="ECO:0007669"/>
    <property type="project" value="InterPro"/>
</dbReference>
<dbReference type="Proteomes" id="UP000070501">
    <property type="component" value="Unassembled WGS sequence"/>
</dbReference>
<comment type="similarity">
    <text evidence="2">Belongs to the major facilitator superfamily. Monocarboxylate porter (TC 2.A.1.13) family.</text>
</comment>
<evidence type="ECO:0000256" key="4">
    <source>
        <dbReference type="SAM" id="Phobius"/>
    </source>
</evidence>
<feature type="transmembrane region" description="Helical" evidence="4">
    <location>
        <begin position="231"/>
        <end position="254"/>
    </location>
</feature>
<accession>A0A136J627</accession>
<dbReference type="OrthoDB" id="2213137at2759"/>
<feature type="transmembrane region" description="Helical" evidence="4">
    <location>
        <begin position="352"/>
        <end position="371"/>
    </location>
</feature>
<gene>
    <name evidence="6" type="ORF">Micbo1qcDRAFT_188132</name>
</gene>
<feature type="domain" description="Major facilitator superfamily (MFS) profile" evidence="5">
    <location>
        <begin position="236"/>
        <end position="470"/>
    </location>
</feature>
<dbReference type="PROSITE" id="PS50850">
    <property type="entry name" value="MFS"/>
    <property type="match status" value="1"/>
</dbReference>
<feature type="transmembrane region" description="Helical" evidence="4">
    <location>
        <begin position="391"/>
        <end position="415"/>
    </location>
</feature>
<keyword evidence="4" id="KW-0472">Membrane</keyword>
<feature type="transmembrane region" description="Helical" evidence="4">
    <location>
        <begin position="324"/>
        <end position="345"/>
    </location>
</feature>
<dbReference type="InterPro" id="IPR011701">
    <property type="entry name" value="MFS"/>
</dbReference>
<feature type="transmembrane region" description="Helical" evidence="4">
    <location>
        <begin position="71"/>
        <end position="92"/>
    </location>
</feature>
<comment type="subcellular location">
    <subcellularLocation>
        <location evidence="1">Membrane</location>
        <topology evidence="1">Multi-pass membrane protein</topology>
    </subcellularLocation>
</comment>
<feature type="transmembrane region" description="Helical" evidence="4">
    <location>
        <begin position="300"/>
        <end position="318"/>
    </location>
</feature>
<reference evidence="7" key="1">
    <citation type="submission" date="2016-02" db="EMBL/GenBank/DDBJ databases">
        <title>Draft genome sequence of Microdochium bolleyi, a fungal endophyte of beachgrass.</title>
        <authorList>
            <consortium name="DOE Joint Genome Institute"/>
            <person name="David A.S."/>
            <person name="May G."/>
            <person name="Haridas S."/>
            <person name="Lim J."/>
            <person name="Wang M."/>
            <person name="Labutti K."/>
            <person name="Lipzen A."/>
            <person name="Barry K."/>
            <person name="Grigoriev I.V."/>
        </authorList>
    </citation>
    <scope>NUCLEOTIDE SEQUENCE [LARGE SCALE GENOMIC DNA]</scope>
    <source>
        <strain evidence="7">J235TASD1</strain>
    </source>
</reference>
<evidence type="ECO:0000256" key="1">
    <source>
        <dbReference type="ARBA" id="ARBA00004141"/>
    </source>
</evidence>
<evidence type="ECO:0000256" key="2">
    <source>
        <dbReference type="ARBA" id="ARBA00006727"/>
    </source>
</evidence>
<dbReference type="GO" id="GO:0016020">
    <property type="term" value="C:membrane"/>
    <property type="evidence" value="ECO:0007669"/>
    <property type="project" value="UniProtKB-SubCell"/>
</dbReference>
<evidence type="ECO:0000313" key="6">
    <source>
        <dbReference type="EMBL" id="KXJ92559.1"/>
    </source>
</evidence>
<dbReference type="Gene3D" id="1.20.1250.20">
    <property type="entry name" value="MFS general substrate transporter like domains"/>
    <property type="match status" value="2"/>
</dbReference>
<organism evidence="6 7">
    <name type="scientific">Microdochium bolleyi</name>
    <dbReference type="NCBI Taxonomy" id="196109"/>
    <lineage>
        <taxon>Eukaryota</taxon>
        <taxon>Fungi</taxon>
        <taxon>Dikarya</taxon>
        <taxon>Ascomycota</taxon>
        <taxon>Pezizomycotina</taxon>
        <taxon>Sordariomycetes</taxon>
        <taxon>Xylariomycetidae</taxon>
        <taxon>Xylariales</taxon>
        <taxon>Microdochiaceae</taxon>
        <taxon>Microdochium</taxon>
    </lineage>
</organism>
<dbReference type="InterPro" id="IPR036259">
    <property type="entry name" value="MFS_trans_sf"/>
</dbReference>
<dbReference type="InParanoid" id="A0A136J627"/>
<dbReference type="PANTHER" id="PTHR11360:SF315">
    <property type="entry name" value="TRANSPORTER MCH2-RELATED"/>
    <property type="match status" value="1"/>
</dbReference>
<dbReference type="EMBL" id="KQ964248">
    <property type="protein sequence ID" value="KXJ92559.1"/>
    <property type="molecule type" value="Genomic_DNA"/>
</dbReference>
<sequence>MTPAQQDETAQPYVPNFAMIEDIPPDGGYGWIVTFCVFMANAHTWGINASWGVLLNHFLTNDSYPGASKFLYALIGGLSISQALIIAPLVMASHGGLGPQITMFIGTLIIFAALCAAGSATQIWQLIVTQGFVFGWGMGFIYLPAMEVLPHWFSRNRSLAVGFATSGAGLGGLAYSLLTGYLIQHSGVVWTYRILSFAALGMNLLSVALLRQRPVSALARKAKSKAFNPRHFGRVEILLVVLWGFVTELGYITLLYSLPTYATSIGLDAIQGSVVQALLNLGLGIGRPVVGYYSDRVGRINIAMGTTAVCAVLIFALWVPAHSYGILLTFALLAGTVCGTFWSAISPVLAEVVGLVELGGVMGSICFALVLPTTFAEAIAIQLVDGKGKGFGAFVSGQVFVGCMFVVGALSLLGLRTWKIADKEMKGEIEARREKMRRGGTSGHENRGHHQHWANSETRHITCETSRAKR</sequence>
<evidence type="ECO:0000256" key="3">
    <source>
        <dbReference type="SAM" id="MobiDB-lite"/>
    </source>
</evidence>
<protein>
    <submittedName>
        <fullName evidence="6">Major facilitator superfamily domain-containing protein</fullName>
    </submittedName>
</protein>
<feature type="transmembrane region" description="Helical" evidence="4">
    <location>
        <begin position="104"/>
        <end position="127"/>
    </location>
</feature>
<feature type="transmembrane region" description="Helical" evidence="4">
    <location>
        <begin position="133"/>
        <end position="153"/>
    </location>
</feature>
<dbReference type="FunCoup" id="A0A136J627">
    <property type="interactions" value="430"/>
</dbReference>
<proteinExistence type="inferred from homology"/>
<feature type="transmembrane region" description="Helical" evidence="4">
    <location>
        <begin position="189"/>
        <end position="210"/>
    </location>
</feature>
<evidence type="ECO:0000259" key="5">
    <source>
        <dbReference type="PROSITE" id="PS50850"/>
    </source>
</evidence>
<dbReference type="PANTHER" id="PTHR11360">
    <property type="entry name" value="MONOCARBOXYLATE TRANSPORTER"/>
    <property type="match status" value="1"/>
</dbReference>
<dbReference type="InterPro" id="IPR050327">
    <property type="entry name" value="Proton-linked_MCT"/>
</dbReference>
<keyword evidence="4" id="KW-1133">Transmembrane helix</keyword>
<keyword evidence="7" id="KW-1185">Reference proteome</keyword>
<feature type="transmembrane region" description="Helical" evidence="4">
    <location>
        <begin position="29"/>
        <end position="51"/>
    </location>
</feature>
<feature type="region of interest" description="Disordered" evidence="3">
    <location>
        <begin position="435"/>
        <end position="470"/>
    </location>
</feature>
<evidence type="ECO:0000313" key="7">
    <source>
        <dbReference type="Proteomes" id="UP000070501"/>
    </source>
</evidence>